<keyword evidence="2" id="KW-0677">Repeat</keyword>
<dbReference type="GeneID" id="9680500"/>
<feature type="compositionally biased region" description="Pro residues" evidence="3">
    <location>
        <begin position="110"/>
        <end position="125"/>
    </location>
</feature>
<dbReference type="AlphaFoldDB" id="C1MJE6"/>
<feature type="region of interest" description="Disordered" evidence="3">
    <location>
        <begin position="27"/>
        <end position="148"/>
    </location>
</feature>
<dbReference type="InterPro" id="IPR052254">
    <property type="entry name" value="CUL4-DDB1_E3_ligase_receptor"/>
</dbReference>
<keyword evidence="1" id="KW-0853">WD repeat</keyword>
<evidence type="ECO:0000256" key="2">
    <source>
        <dbReference type="ARBA" id="ARBA00022737"/>
    </source>
</evidence>
<evidence type="ECO:0000256" key="3">
    <source>
        <dbReference type="SAM" id="MobiDB-lite"/>
    </source>
</evidence>
<dbReference type="RefSeq" id="XP_003055301.1">
    <property type="nucleotide sequence ID" value="XM_003055255.1"/>
</dbReference>
<proteinExistence type="predicted"/>
<keyword evidence="5" id="KW-1185">Reference proteome</keyword>
<dbReference type="InterPro" id="IPR036322">
    <property type="entry name" value="WD40_repeat_dom_sf"/>
</dbReference>
<dbReference type="OrthoDB" id="128867at2759"/>
<dbReference type="PANTHER" id="PTHR44472:SF1">
    <property type="entry name" value="DDB1 AND CUL4 ASSOCIATED FACTOR 4"/>
    <property type="match status" value="1"/>
</dbReference>
<dbReference type="KEGG" id="mpp:MICPUCDRAFT_50911"/>
<feature type="compositionally biased region" description="Basic residues" evidence="3">
    <location>
        <begin position="70"/>
        <end position="83"/>
    </location>
</feature>
<accession>C1MJE6</accession>
<organism evidence="5">
    <name type="scientific">Micromonas pusilla (strain CCMP1545)</name>
    <name type="common">Picoplanktonic green alga</name>
    <dbReference type="NCBI Taxonomy" id="564608"/>
    <lineage>
        <taxon>Eukaryota</taxon>
        <taxon>Viridiplantae</taxon>
        <taxon>Chlorophyta</taxon>
        <taxon>Mamiellophyceae</taxon>
        <taxon>Mamiellales</taxon>
        <taxon>Mamiellaceae</taxon>
        <taxon>Micromonas</taxon>
    </lineage>
</organism>
<feature type="compositionally biased region" description="Basic and acidic residues" evidence="3">
    <location>
        <begin position="190"/>
        <end position="208"/>
    </location>
</feature>
<feature type="compositionally biased region" description="Basic residues" evidence="3">
    <location>
        <begin position="43"/>
        <end position="59"/>
    </location>
</feature>
<dbReference type="EMBL" id="GG663735">
    <property type="protein sequence ID" value="EEH60553.1"/>
    <property type="molecule type" value="Genomic_DNA"/>
</dbReference>
<feature type="region of interest" description="Disordered" evidence="3">
    <location>
        <begin position="190"/>
        <end position="214"/>
    </location>
</feature>
<name>C1MJE6_MICPC</name>
<reference evidence="4 5" key="1">
    <citation type="journal article" date="2009" name="Science">
        <title>Green evolution and dynamic adaptations revealed by genomes of the marine picoeukaryotes Micromonas.</title>
        <authorList>
            <person name="Worden A.Z."/>
            <person name="Lee J.H."/>
            <person name="Mock T."/>
            <person name="Rouze P."/>
            <person name="Simmons M.P."/>
            <person name="Aerts A.L."/>
            <person name="Allen A.E."/>
            <person name="Cuvelier M.L."/>
            <person name="Derelle E."/>
            <person name="Everett M.V."/>
            <person name="Foulon E."/>
            <person name="Grimwood J."/>
            <person name="Gundlach H."/>
            <person name="Henrissat B."/>
            <person name="Napoli C."/>
            <person name="McDonald S.M."/>
            <person name="Parker M.S."/>
            <person name="Rombauts S."/>
            <person name="Salamov A."/>
            <person name="Von Dassow P."/>
            <person name="Badger J.H."/>
            <person name="Coutinho P.M."/>
            <person name="Demir E."/>
            <person name="Dubchak I."/>
            <person name="Gentemann C."/>
            <person name="Eikrem W."/>
            <person name="Gready J.E."/>
            <person name="John U."/>
            <person name="Lanier W."/>
            <person name="Lindquist E.A."/>
            <person name="Lucas S."/>
            <person name="Mayer K.F."/>
            <person name="Moreau H."/>
            <person name="Not F."/>
            <person name="Otillar R."/>
            <person name="Panaud O."/>
            <person name="Pangilinan J."/>
            <person name="Paulsen I."/>
            <person name="Piegu B."/>
            <person name="Poliakov A."/>
            <person name="Robbens S."/>
            <person name="Schmutz J."/>
            <person name="Toulza E."/>
            <person name="Wyss T."/>
            <person name="Zelensky A."/>
            <person name="Zhou K."/>
            <person name="Armbrust E.V."/>
            <person name="Bhattacharya D."/>
            <person name="Goodenough U.W."/>
            <person name="Van de Peer Y."/>
            <person name="Grigoriev I.V."/>
        </authorList>
    </citation>
    <scope>NUCLEOTIDE SEQUENCE [LARGE SCALE GENOMIC DNA]</scope>
    <source>
        <strain evidence="4 5">CCMP1545</strain>
    </source>
</reference>
<protein>
    <submittedName>
        <fullName evidence="4">Predicted protein</fullName>
    </submittedName>
</protein>
<evidence type="ECO:0000313" key="5">
    <source>
        <dbReference type="Proteomes" id="UP000001876"/>
    </source>
</evidence>
<feature type="compositionally biased region" description="Gly residues" evidence="3">
    <location>
        <begin position="137"/>
        <end position="148"/>
    </location>
</feature>
<evidence type="ECO:0000313" key="4">
    <source>
        <dbReference type="EMBL" id="EEH60553.1"/>
    </source>
</evidence>
<gene>
    <name evidence="4" type="ORF">MICPUCDRAFT_50911</name>
</gene>
<dbReference type="SUPFAM" id="SSF50978">
    <property type="entry name" value="WD40 repeat-like"/>
    <property type="match status" value="1"/>
</dbReference>
<evidence type="ECO:0000256" key="1">
    <source>
        <dbReference type="ARBA" id="ARBA00022574"/>
    </source>
</evidence>
<dbReference type="PANTHER" id="PTHR44472">
    <property type="entry name" value="DDB1- AND CUL4-ASSOCIATED FACTOR 4-RELATED"/>
    <property type="match status" value="1"/>
</dbReference>
<sequence length="616" mass="66853">MRDLPGFYWDEERQRYFALQPEHVARGLQRPDLGSHAPENAHLRGRGGRGRGRGGRHGGGRGGDGAAARGRGKHRRLTKKRDRRAHDDDDDDDDEDVRTPRTNNRGGAASPPPSGAPRPRSPPPSARDATRRRELGGRVGGVGSGGGGRDVVARALRAHARSLTHVGSIGARSHHARCHNAVLPLYAPEKAARSPDSESEPDREHGATDDWNSSRFPVASATQLLVAGHDGMSVFDVRATSGPGACAATTLRPLDPDDWPSLRLFGQQPCDARVRVLSRKWPHDADANSVDVFGFDCINMRHVLAAGQRRDQTGHVTMLWYDITQRDEVRRAISCYTTRRRVGIFDASASMRTGRVAAAHERTSDRASVTTWNSDSTGRNDYDIGSTNATAIASDVDFWSDTSGTDSASGAAETIALGLRNGAFQFIDTREHRVHAGSRKMSSMVTDIAPLSTHPGHFVAASADGGLSRWDVRALSRGPVIAYHAAASASFNPRRRIGMDPGETFVAMDVGRDVRDPQRPWIYGSEAVALWDVRSGAELWRHERVSGEDFDARAEAETFTAVAVEASAARGGRGTPSIRVWAGGLDTLRMYVPEPCVDGVSTLAFGWGAEREEIWL</sequence>
<dbReference type="Proteomes" id="UP000001876">
    <property type="component" value="Unassembled WGS sequence"/>
</dbReference>